<dbReference type="Proteomes" id="UP000265520">
    <property type="component" value="Unassembled WGS sequence"/>
</dbReference>
<evidence type="ECO:0000313" key="2">
    <source>
        <dbReference type="EMBL" id="MCI06276.1"/>
    </source>
</evidence>
<sequence>GKGTFSCITLEAKDGEKVNVYEAHIWDNPSSGWQDLSALHLVGDDDGDDAPTVDNFACFAVDQHNLKEAYIFNFYNIDILEFVKVVDMKECFVDDGMLYYIILLAKVGEKVNVYGAEILKQDCDLKELKEFNLLGEGPFDDSAKSQEQLQD</sequence>
<dbReference type="InterPro" id="IPR046350">
    <property type="entry name" value="Cystatin_sf"/>
</dbReference>
<organism evidence="2 3">
    <name type="scientific">Trifolium medium</name>
    <dbReference type="NCBI Taxonomy" id="97028"/>
    <lineage>
        <taxon>Eukaryota</taxon>
        <taxon>Viridiplantae</taxon>
        <taxon>Streptophyta</taxon>
        <taxon>Embryophyta</taxon>
        <taxon>Tracheophyta</taxon>
        <taxon>Spermatophyta</taxon>
        <taxon>Magnoliopsida</taxon>
        <taxon>eudicotyledons</taxon>
        <taxon>Gunneridae</taxon>
        <taxon>Pentapetalae</taxon>
        <taxon>rosids</taxon>
        <taxon>fabids</taxon>
        <taxon>Fabales</taxon>
        <taxon>Fabaceae</taxon>
        <taxon>Papilionoideae</taxon>
        <taxon>50 kb inversion clade</taxon>
        <taxon>NPAAA clade</taxon>
        <taxon>Hologalegina</taxon>
        <taxon>IRL clade</taxon>
        <taxon>Trifolieae</taxon>
        <taxon>Trifolium</taxon>
    </lineage>
</organism>
<proteinExistence type="inferred from homology"/>
<feature type="non-terminal residue" evidence="2">
    <location>
        <position position="1"/>
    </location>
</feature>
<dbReference type="PANTHER" id="PTHR11413">
    <property type="entry name" value="CYSTATIN FAMILY MEMBER"/>
    <property type="match status" value="1"/>
</dbReference>
<dbReference type="SUPFAM" id="SSF54403">
    <property type="entry name" value="Cystatin/monellin"/>
    <property type="match status" value="1"/>
</dbReference>
<keyword evidence="1" id="KW-0789">Thiol protease inhibitor</keyword>
<comment type="similarity">
    <text evidence="1">Belongs to the cystatin family. Phytocystatin subfamily.</text>
</comment>
<feature type="non-terminal residue" evidence="2">
    <location>
        <position position="151"/>
    </location>
</feature>
<dbReference type="GO" id="GO:0004869">
    <property type="term" value="F:cysteine-type endopeptidase inhibitor activity"/>
    <property type="evidence" value="ECO:0007669"/>
    <property type="project" value="UniProtKB-KW"/>
</dbReference>
<evidence type="ECO:0000256" key="1">
    <source>
        <dbReference type="RuleBase" id="RU362130"/>
    </source>
</evidence>
<accession>A0A392P4Q8</accession>
<dbReference type="EMBL" id="LXQA010061339">
    <property type="protein sequence ID" value="MCI06276.1"/>
    <property type="molecule type" value="Genomic_DNA"/>
</dbReference>
<name>A0A392P4Q8_9FABA</name>
<protein>
    <recommendedName>
        <fullName evidence="1">Cysteine proteinase inhibitor</fullName>
    </recommendedName>
</protein>
<dbReference type="Gene3D" id="3.10.450.10">
    <property type="match status" value="2"/>
</dbReference>
<keyword evidence="1" id="KW-0646">Protease inhibitor</keyword>
<keyword evidence="3" id="KW-1185">Reference proteome</keyword>
<dbReference type="PANTHER" id="PTHR11413:SF116">
    <property type="entry name" value="MULTICYSTATIN"/>
    <property type="match status" value="1"/>
</dbReference>
<comment type="caution">
    <text evidence="2">The sequence shown here is derived from an EMBL/GenBank/DDBJ whole genome shotgun (WGS) entry which is preliminary data.</text>
</comment>
<reference evidence="2 3" key="1">
    <citation type="journal article" date="2018" name="Front. Plant Sci.">
        <title>Red Clover (Trifolium pratense) and Zigzag Clover (T. medium) - A Picture of Genomic Similarities and Differences.</title>
        <authorList>
            <person name="Dluhosova J."/>
            <person name="Istvanek J."/>
            <person name="Nedelnik J."/>
            <person name="Repkova J."/>
        </authorList>
    </citation>
    <scope>NUCLEOTIDE SEQUENCE [LARGE SCALE GENOMIC DNA]</scope>
    <source>
        <strain evidence="3">cv. 10/8</strain>
        <tissue evidence="2">Leaf</tissue>
    </source>
</reference>
<dbReference type="InterPro" id="IPR027214">
    <property type="entry name" value="Cystatin"/>
</dbReference>
<evidence type="ECO:0000313" key="3">
    <source>
        <dbReference type="Proteomes" id="UP000265520"/>
    </source>
</evidence>
<dbReference type="AlphaFoldDB" id="A0A392P4Q8"/>